<proteinExistence type="predicted"/>
<keyword evidence="3" id="KW-1185">Reference proteome</keyword>
<accession>A0ABP0EHL7</accession>
<feature type="transmembrane region" description="Helical" evidence="1">
    <location>
        <begin position="151"/>
        <end position="170"/>
    </location>
</feature>
<feature type="transmembrane region" description="Helical" evidence="1">
    <location>
        <begin position="111"/>
        <end position="130"/>
    </location>
</feature>
<evidence type="ECO:0000256" key="1">
    <source>
        <dbReference type="SAM" id="Phobius"/>
    </source>
</evidence>
<protein>
    <submittedName>
        <fullName evidence="2">Uncharacterized protein</fullName>
    </submittedName>
</protein>
<feature type="transmembrane region" description="Helical" evidence="1">
    <location>
        <begin position="254"/>
        <end position="272"/>
    </location>
</feature>
<organism evidence="2 3">
    <name type="scientific">[Candida] anglica</name>
    <dbReference type="NCBI Taxonomy" id="148631"/>
    <lineage>
        <taxon>Eukaryota</taxon>
        <taxon>Fungi</taxon>
        <taxon>Dikarya</taxon>
        <taxon>Ascomycota</taxon>
        <taxon>Saccharomycotina</taxon>
        <taxon>Pichiomycetes</taxon>
        <taxon>Debaryomycetaceae</taxon>
        <taxon>Kurtzmaniella</taxon>
    </lineage>
</organism>
<name>A0ABP0EHL7_9ASCO</name>
<dbReference type="EMBL" id="OZ004259">
    <property type="protein sequence ID" value="CAK7917662.1"/>
    <property type="molecule type" value="Genomic_DNA"/>
</dbReference>
<evidence type="ECO:0000313" key="2">
    <source>
        <dbReference type="EMBL" id="CAK7917662.1"/>
    </source>
</evidence>
<keyword evidence="1" id="KW-0812">Transmembrane</keyword>
<keyword evidence="1" id="KW-0472">Membrane</keyword>
<sequence>MQSLYPKDRIIHILTWCCKEDTQYMFVLFALSAGLLKLEPQVRQLRSLVATQSSRNISYDYQLFLAISYACSVISALLYTFNDTIAKQYLTRYPVAVAAATESPSRWSVPVSYLILVVDMLGLVLSFCITRRLLKTEHHNTQQGISTIAKCIIFIITVFGVYMSYLVYNNRSALFWLDVIDYIWLIGVSLAPVSLFPQLVMHWYVDSTSPGLPVTYLRSHSISLAFLIMSKVAIRTANVPYYLMPTNLGDTFYYISVQATLLVVLTFQRIIYSRARASYIAPLNAKP</sequence>
<keyword evidence="1" id="KW-1133">Transmembrane helix</keyword>
<feature type="transmembrane region" description="Helical" evidence="1">
    <location>
        <begin position="59"/>
        <end position="81"/>
    </location>
</feature>
<gene>
    <name evidence="2" type="ORF">CAAN4_G09604</name>
</gene>
<feature type="transmembrane region" description="Helical" evidence="1">
    <location>
        <begin position="182"/>
        <end position="204"/>
    </location>
</feature>
<evidence type="ECO:0000313" key="3">
    <source>
        <dbReference type="Proteomes" id="UP001497600"/>
    </source>
</evidence>
<reference evidence="2 3" key="1">
    <citation type="submission" date="2024-01" db="EMBL/GenBank/DDBJ databases">
        <authorList>
            <consortium name="Genoscope - CEA"/>
            <person name="William W."/>
        </authorList>
    </citation>
    <scope>NUCLEOTIDE SEQUENCE [LARGE SCALE GENOMIC DNA]</scope>
    <source>
        <strain evidence="2 3">29B2s-10</strain>
    </source>
</reference>
<feature type="transmembrane region" description="Helical" evidence="1">
    <location>
        <begin position="216"/>
        <end position="234"/>
    </location>
</feature>
<dbReference type="Proteomes" id="UP001497600">
    <property type="component" value="Chromosome G"/>
</dbReference>